<dbReference type="InterPro" id="IPR011042">
    <property type="entry name" value="6-blade_b-propeller_TolB-like"/>
</dbReference>
<dbReference type="Gene3D" id="2.120.10.30">
    <property type="entry name" value="TolB, C-terminal domain"/>
    <property type="match status" value="1"/>
</dbReference>
<dbReference type="EMBL" id="FWXV01000022">
    <property type="protein sequence ID" value="SMD27311.1"/>
    <property type="molecule type" value="Genomic_DNA"/>
</dbReference>
<proteinExistence type="predicted"/>
<evidence type="ECO:0000313" key="2">
    <source>
        <dbReference type="Proteomes" id="UP000192674"/>
    </source>
</evidence>
<dbReference type="RefSeq" id="WP_084434859.1">
    <property type="nucleotide sequence ID" value="NZ_FWXV01000022.1"/>
</dbReference>
<sequence>MPLPPGGGGTTPVIGIPVVTGVARSDSGAVYFLYSCGQGGLTGIWQIRRSGGPQLVVPLPADTMPNALVIDSKRNRFLVTDSTDGRIWQAHSDEQRIDIRMRVPRHR</sequence>
<accession>A0A1Y5YC19</accession>
<reference evidence="1 2" key="1">
    <citation type="submission" date="2017-04" db="EMBL/GenBank/DDBJ databases">
        <authorList>
            <person name="Afonso C.L."/>
            <person name="Miller P.J."/>
            <person name="Scott M.A."/>
            <person name="Spackman E."/>
            <person name="Goraichik I."/>
            <person name="Dimitrov K.M."/>
            <person name="Suarez D.L."/>
            <person name="Swayne D.E."/>
        </authorList>
    </citation>
    <scope>NUCLEOTIDE SEQUENCE [LARGE SCALE GENOMIC DNA]</scope>
    <source>
        <strain evidence="1 2">DSM 43828</strain>
    </source>
</reference>
<organism evidence="1 2">
    <name type="scientific">Kibdelosporangium aridum</name>
    <dbReference type="NCBI Taxonomy" id="2030"/>
    <lineage>
        <taxon>Bacteria</taxon>
        <taxon>Bacillati</taxon>
        <taxon>Actinomycetota</taxon>
        <taxon>Actinomycetes</taxon>
        <taxon>Pseudonocardiales</taxon>
        <taxon>Pseudonocardiaceae</taxon>
        <taxon>Kibdelosporangium</taxon>
    </lineage>
</organism>
<dbReference type="SUPFAM" id="SSF101898">
    <property type="entry name" value="NHL repeat"/>
    <property type="match status" value="1"/>
</dbReference>
<dbReference type="Proteomes" id="UP000192674">
    <property type="component" value="Unassembled WGS sequence"/>
</dbReference>
<name>A0A1Y5YC19_KIBAR</name>
<evidence type="ECO:0000313" key="1">
    <source>
        <dbReference type="EMBL" id="SMD27311.1"/>
    </source>
</evidence>
<dbReference type="AlphaFoldDB" id="A0A1Y5YC19"/>
<keyword evidence="2" id="KW-1185">Reference proteome</keyword>
<gene>
    <name evidence="1" type="ORF">SAMN05661093_10914</name>
</gene>
<protein>
    <submittedName>
        <fullName evidence="1">Uncharacterized protein</fullName>
    </submittedName>
</protein>
<dbReference type="OrthoDB" id="9768084at2"/>